<dbReference type="EMBL" id="SDMP01000016">
    <property type="protein sequence ID" value="RYR05438.1"/>
    <property type="molecule type" value="Genomic_DNA"/>
</dbReference>
<evidence type="ECO:0000256" key="2">
    <source>
        <dbReference type="SAM" id="Phobius"/>
    </source>
</evidence>
<dbReference type="Proteomes" id="UP000289738">
    <property type="component" value="Chromosome B06"/>
</dbReference>
<sequence>MASAEARAAFAVKRQFTTQDLRMPPDSSDHHPSSISKGLESDWSPSESNSSQVLHDRNSDKLPDMKWWLHVKTNVGGEANYRCQHQNSWESELDALCSRFVDADVKSGGDQSVKSFDTLSCVESANSSSEQPWNVSHKCMTKSNDTKLPKIEAARKNDLHLTPKMMGQEDFWIFDDHFVDCSADSFVVEQCKRTSSDLESQWMGAEKTRPWWCNAGKDELGSLISQKSLEETENCDLPQPQIKHLSDRPSPKSNRVDFHKSLPSSLDQKAMMDSSIANDYTSGMLNSGCSFQDSERALSSSQGKDSDSCDNDDRTISKDNHKAELLKALCHSQTRAREAEMAAQQAYIEKEHIVSLFFRQASQLFAYKQWLHMLQLENLCLQLRNKNQPLLNLLPDVKKSYHRGAKRKIRRCGVRNCAFAFALGLSLVGAGFFLGWTLGWMFPLI</sequence>
<dbReference type="EMBL" id="SDMP01000016">
    <property type="protein sequence ID" value="RYR05439.1"/>
    <property type="molecule type" value="Genomic_DNA"/>
</dbReference>
<feature type="transmembrane region" description="Helical" evidence="2">
    <location>
        <begin position="417"/>
        <end position="442"/>
    </location>
</feature>
<evidence type="ECO:0000256" key="1">
    <source>
        <dbReference type="SAM" id="MobiDB-lite"/>
    </source>
</evidence>
<name>A0A444YU35_ARAHY</name>
<evidence type="ECO:0000313" key="4">
    <source>
        <dbReference type="Proteomes" id="UP000289738"/>
    </source>
</evidence>
<feature type="compositionally biased region" description="Low complexity" evidence="1">
    <location>
        <begin position="41"/>
        <end position="51"/>
    </location>
</feature>
<dbReference type="PANTHER" id="PTHR33868:SF19">
    <property type="entry name" value="PROTEIN, PUTATIVE-RELATED"/>
    <property type="match status" value="1"/>
</dbReference>
<dbReference type="STRING" id="3818.A0A444YU35"/>
<proteinExistence type="predicted"/>
<feature type="region of interest" description="Disordered" evidence="1">
    <location>
        <begin position="232"/>
        <end position="264"/>
    </location>
</feature>
<comment type="caution">
    <text evidence="3">The sequence shown here is derived from an EMBL/GenBank/DDBJ whole genome shotgun (WGS) entry which is preliminary data.</text>
</comment>
<dbReference type="AlphaFoldDB" id="A0A444YU35"/>
<accession>A0A444YU35</accession>
<feature type="compositionally biased region" description="Basic and acidic residues" evidence="1">
    <location>
        <begin position="304"/>
        <end position="316"/>
    </location>
</feature>
<dbReference type="SMR" id="A0A444YU35"/>
<gene>
    <name evidence="3" type="ORF">Ahy_B06g085309</name>
</gene>
<dbReference type="Gramene" id="arahy.Tifrunner.gnm2.ann2.Ah16g457100.1">
    <property type="protein sequence ID" value="arahy.Tifrunner.gnm2.ann2.Ah16g457100.1-CDS"/>
    <property type="gene ID" value="arahy.Tifrunner.gnm2.ann2.Ah16g457100"/>
</dbReference>
<protein>
    <submittedName>
        <fullName evidence="3">Uncharacterized protein</fullName>
    </submittedName>
</protein>
<keyword evidence="2" id="KW-0812">Transmembrane</keyword>
<dbReference type="EMBL" id="SDMP01000016">
    <property type="protein sequence ID" value="RYR05440.1"/>
    <property type="molecule type" value="Genomic_DNA"/>
</dbReference>
<dbReference type="PANTHER" id="PTHR33868">
    <property type="entry name" value="EXPRESSED PROTEIN"/>
    <property type="match status" value="1"/>
</dbReference>
<feature type="compositionally biased region" description="Basic and acidic residues" evidence="1">
    <location>
        <begin position="244"/>
        <end position="260"/>
    </location>
</feature>
<feature type="region of interest" description="Disordered" evidence="1">
    <location>
        <begin position="296"/>
        <end position="316"/>
    </location>
</feature>
<keyword evidence="2" id="KW-0472">Membrane</keyword>
<feature type="region of interest" description="Disordered" evidence="1">
    <location>
        <begin position="14"/>
        <end position="58"/>
    </location>
</feature>
<keyword evidence="2" id="KW-1133">Transmembrane helix</keyword>
<reference evidence="3 4" key="1">
    <citation type="submission" date="2019-01" db="EMBL/GenBank/DDBJ databases">
        <title>Sequencing of cultivated peanut Arachis hypogaea provides insights into genome evolution and oil improvement.</title>
        <authorList>
            <person name="Chen X."/>
        </authorList>
    </citation>
    <scope>NUCLEOTIDE SEQUENCE [LARGE SCALE GENOMIC DNA]</scope>
    <source>
        <strain evidence="4">cv. Fuhuasheng</strain>
        <strain evidence="3">GDAAS-fuhuasheng2018</strain>
        <tissue evidence="3">Leaves</tissue>
    </source>
</reference>
<keyword evidence="4" id="KW-1185">Reference proteome</keyword>
<organism evidence="3 4">
    <name type="scientific">Arachis hypogaea</name>
    <name type="common">Peanut</name>
    <dbReference type="NCBI Taxonomy" id="3818"/>
    <lineage>
        <taxon>Eukaryota</taxon>
        <taxon>Viridiplantae</taxon>
        <taxon>Streptophyta</taxon>
        <taxon>Embryophyta</taxon>
        <taxon>Tracheophyta</taxon>
        <taxon>Spermatophyta</taxon>
        <taxon>Magnoliopsida</taxon>
        <taxon>eudicotyledons</taxon>
        <taxon>Gunneridae</taxon>
        <taxon>Pentapetalae</taxon>
        <taxon>rosids</taxon>
        <taxon>fabids</taxon>
        <taxon>Fabales</taxon>
        <taxon>Fabaceae</taxon>
        <taxon>Papilionoideae</taxon>
        <taxon>50 kb inversion clade</taxon>
        <taxon>dalbergioids sensu lato</taxon>
        <taxon>Dalbergieae</taxon>
        <taxon>Pterocarpus clade</taxon>
        <taxon>Arachis</taxon>
    </lineage>
</organism>
<evidence type="ECO:0000313" key="3">
    <source>
        <dbReference type="EMBL" id="RYR05439.1"/>
    </source>
</evidence>